<protein>
    <recommendedName>
        <fullName evidence="5">DUF3696 domain-containing protein</fullName>
    </recommendedName>
</protein>
<proteinExistence type="predicted"/>
<evidence type="ECO:0000313" key="3">
    <source>
        <dbReference type="EMBL" id="MBM3331727.1"/>
    </source>
</evidence>
<dbReference type="Proteomes" id="UP000779900">
    <property type="component" value="Unassembled WGS sequence"/>
</dbReference>
<dbReference type="Pfam" id="PF12476">
    <property type="entry name" value="DUF3696"/>
    <property type="match status" value="1"/>
</dbReference>
<dbReference type="GO" id="GO:0005524">
    <property type="term" value="F:ATP binding"/>
    <property type="evidence" value="ECO:0007669"/>
    <property type="project" value="InterPro"/>
</dbReference>
<evidence type="ECO:0008006" key="5">
    <source>
        <dbReference type="Google" id="ProtNLM"/>
    </source>
</evidence>
<reference evidence="3" key="1">
    <citation type="submission" date="2019-03" db="EMBL/GenBank/DDBJ databases">
        <title>Lake Tanganyika Metagenome-Assembled Genomes (MAGs).</title>
        <authorList>
            <person name="Tran P."/>
        </authorList>
    </citation>
    <scope>NUCLEOTIDE SEQUENCE</scope>
    <source>
        <strain evidence="3">K_DeepCast_150m_m2_040</strain>
    </source>
</reference>
<dbReference type="EMBL" id="VGIR01000041">
    <property type="protein sequence ID" value="MBM3331727.1"/>
    <property type="molecule type" value="Genomic_DNA"/>
</dbReference>
<dbReference type="InterPro" id="IPR027417">
    <property type="entry name" value="P-loop_NTPase"/>
</dbReference>
<gene>
    <name evidence="3" type="ORF">FJY68_07755</name>
</gene>
<evidence type="ECO:0000259" key="2">
    <source>
        <dbReference type="Pfam" id="PF13304"/>
    </source>
</evidence>
<evidence type="ECO:0000313" key="4">
    <source>
        <dbReference type="Proteomes" id="UP000779900"/>
    </source>
</evidence>
<dbReference type="InterPro" id="IPR003959">
    <property type="entry name" value="ATPase_AAA_core"/>
</dbReference>
<sequence>MMYLREFSIGNFKAFGPTQTLPIKPITLIYGPNSGGKSSLLHGLILAHHAQISGDFDVRYAKLGGNSVDLGGYQQYVHKRRSDTPVEMSFRFDSTGLKTRWGDAVNAGRSFNIAMSIGVRHTERKLGEDLISVDVPQLRRYEVSVDGENIMAFSGRRDYSHLGLDVLNYRHPALAEVVAKAAKEADPNGTLQISDVYGILDGLVSDIKITQGVPFPDGTELGQTEEELSHVQWTQAVERLSAVEEQAFMEMMEKSRHEPDPFAAYEALYGWCVGVWRRARAELFLLSYLGPLRDYPERDLPGRFDDPDWFAGGGFAWDAVKQDSQVRAAVNHWLEDPQRMMTPYRIEVQRSYSAGDLMDAASRSAARASDPVKHMERVLERAAATDSLRLIDLRTGTSVSHRDIGVGISQVLPVLVATLGLRGRTLLFEQPEVHIHPALQAELGDVFIQSAAERSNTFIVETHSEHLLLRVLRRIRETTQGRLPEGVTPITTKDVQVVFVEPTKSGSRVLLMEIDEEGQLVTPWPGGFFEEGFRERFGA</sequence>
<dbReference type="Pfam" id="PF13304">
    <property type="entry name" value="AAA_21"/>
    <property type="match status" value="1"/>
</dbReference>
<comment type="caution">
    <text evidence="3">The sequence shown here is derived from an EMBL/GenBank/DDBJ whole genome shotgun (WGS) entry which is preliminary data.</text>
</comment>
<dbReference type="GO" id="GO:0016887">
    <property type="term" value="F:ATP hydrolysis activity"/>
    <property type="evidence" value="ECO:0007669"/>
    <property type="project" value="InterPro"/>
</dbReference>
<dbReference type="Gene3D" id="3.40.50.300">
    <property type="entry name" value="P-loop containing nucleotide triphosphate hydrolases"/>
    <property type="match status" value="1"/>
</dbReference>
<dbReference type="AlphaFoldDB" id="A0A937XEJ3"/>
<evidence type="ECO:0000259" key="1">
    <source>
        <dbReference type="Pfam" id="PF12476"/>
    </source>
</evidence>
<feature type="domain" description="DUF3696" evidence="1">
    <location>
        <begin position="490"/>
        <end position="531"/>
    </location>
</feature>
<dbReference type="SUPFAM" id="SSF52540">
    <property type="entry name" value="P-loop containing nucleoside triphosphate hydrolases"/>
    <property type="match status" value="1"/>
</dbReference>
<accession>A0A937XEJ3</accession>
<dbReference type="PANTHER" id="PTHR43581:SF2">
    <property type="entry name" value="EXCINUCLEASE ATPASE SUBUNIT"/>
    <property type="match status" value="1"/>
</dbReference>
<feature type="domain" description="ATPase AAA-type core" evidence="2">
    <location>
        <begin position="355"/>
        <end position="468"/>
    </location>
</feature>
<dbReference type="PANTHER" id="PTHR43581">
    <property type="entry name" value="ATP/GTP PHOSPHATASE"/>
    <property type="match status" value="1"/>
</dbReference>
<organism evidence="3 4">
    <name type="scientific">candidate division WOR-3 bacterium</name>
    <dbReference type="NCBI Taxonomy" id="2052148"/>
    <lineage>
        <taxon>Bacteria</taxon>
        <taxon>Bacteria division WOR-3</taxon>
    </lineage>
</organism>
<dbReference type="InterPro" id="IPR051396">
    <property type="entry name" value="Bact_Antivir_Def_Nuclease"/>
</dbReference>
<dbReference type="InterPro" id="IPR022532">
    <property type="entry name" value="DUF3696"/>
</dbReference>
<name>A0A937XEJ3_UNCW3</name>